<evidence type="ECO:0000256" key="1">
    <source>
        <dbReference type="ARBA" id="ARBA00005755"/>
    </source>
</evidence>
<keyword evidence="6" id="KW-0239">DNA-directed DNA polymerase</keyword>
<evidence type="ECO:0000256" key="5">
    <source>
        <dbReference type="ARBA" id="ARBA00022705"/>
    </source>
</evidence>
<dbReference type="GO" id="GO:0006260">
    <property type="term" value="P:DNA replication"/>
    <property type="evidence" value="ECO:0007669"/>
    <property type="project" value="UniProtKB-KW"/>
</dbReference>
<evidence type="ECO:0000313" key="10">
    <source>
        <dbReference type="EMBL" id="KAL3104355.1"/>
    </source>
</evidence>
<dbReference type="GO" id="GO:0003887">
    <property type="term" value="F:DNA-directed DNA polymerase activity"/>
    <property type="evidence" value="ECO:0007669"/>
    <property type="project" value="UniProtKB-KW"/>
</dbReference>
<reference evidence="10 11" key="1">
    <citation type="submission" date="2024-10" db="EMBL/GenBank/DDBJ databases">
        <authorList>
            <person name="Kim D."/>
        </authorList>
    </citation>
    <scope>NUCLEOTIDE SEQUENCE [LARGE SCALE GENOMIC DNA]</scope>
    <source>
        <strain evidence="10">Taebaek</strain>
    </source>
</reference>
<evidence type="ECO:0000256" key="6">
    <source>
        <dbReference type="ARBA" id="ARBA00022932"/>
    </source>
</evidence>
<evidence type="ECO:0000313" key="11">
    <source>
        <dbReference type="Proteomes" id="UP001620645"/>
    </source>
</evidence>
<gene>
    <name evidence="10" type="ORF">niasHS_001202</name>
</gene>
<evidence type="ECO:0000256" key="4">
    <source>
        <dbReference type="ARBA" id="ARBA00022695"/>
    </source>
</evidence>
<comment type="catalytic activity">
    <reaction evidence="8">
        <text>DNA(n) + a 2'-deoxyribonucleoside 5'-triphosphate = DNA(n+1) + diphosphate</text>
        <dbReference type="Rhea" id="RHEA:22508"/>
        <dbReference type="Rhea" id="RHEA-COMP:17339"/>
        <dbReference type="Rhea" id="RHEA-COMP:17340"/>
        <dbReference type="ChEBI" id="CHEBI:33019"/>
        <dbReference type="ChEBI" id="CHEBI:61560"/>
        <dbReference type="ChEBI" id="CHEBI:173112"/>
        <dbReference type="EC" id="2.7.7.7"/>
    </reaction>
</comment>
<name>A0ABD2KN37_HETSC</name>
<keyword evidence="5" id="KW-0235">DNA replication</keyword>
<sequence length="647" mass="73999">MTFHKIDASSIDSITNAVDFFSIPPTNVTVSSSKVFEILPSNPLTDTPYHFKIHSSQNYIDLSKCYLLTEFRMRKLTPPNGEWGYLGATDQVAPIQLIGHTFIRDMKIAINGREIFNSNSLMAYKTYLSHELSHSLEAKVSHLTAAGYVREDASNLENANSEGFKSRRERYLAGRTAQYIAKIDADLFNVPQYLINHCEIDITIQPHDEHFLLINTLDPAGQPYSLELVGLKLYCKKVSLMDGLALELAKKLELKPARYAVRKTMMKALFISAGRYEFNANLFMDQVPRRVTMGLVANSDYVGNIKRSPFNFQHFNVRELSVVANGRSYPQAPYDIDYEKWKFVRPYNDTQEALGWRLIVFDLETMQHEPVNSEITERRKHQVNFVTAKVACPGCISSGQWKDTLRGKKCNICGHHRTITFSQMPFHGTMVDKQVIDRHPLVSFVKWILYNLPKQCDTIAYSHFGGRFDMVLVFRELFMEGLNPSMIKNGNRLLEMKVKCRKNLNPNVIFRDSWNLVPGPLASMVPMFGLDVQDKPFFPHLANRPENYGCQIFPTKANYLADGMNPEKRKEFDRWYSQNHNMPFLLDEALASYCKNDVDILMSGLIAFRTEFLEMSKRPAGPDGKADRAAYKTPHNGIDPLKTFTSV</sequence>
<protein>
    <recommendedName>
        <fullName evidence="2">DNA-directed DNA polymerase</fullName>
        <ecNumber evidence="2">2.7.7.7</ecNumber>
    </recommendedName>
</protein>
<keyword evidence="7" id="KW-0238">DNA-binding</keyword>
<dbReference type="InterPro" id="IPR012337">
    <property type="entry name" value="RNaseH-like_sf"/>
</dbReference>
<dbReference type="EC" id="2.7.7.7" evidence="2"/>
<dbReference type="EMBL" id="JBICCN010000004">
    <property type="protein sequence ID" value="KAL3104355.1"/>
    <property type="molecule type" value="Genomic_DNA"/>
</dbReference>
<accession>A0ABD2KN37</accession>
<feature type="domain" description="DNA-directed DNA polymerase family B mitochondria/virus" evidence="9">
    <location>
        <begin position="462"/>
        <end position="612"/>
    </location>
</feature>
<organism evidence="10 11">
    <name type="scientific">Heterodera schachtii</name>
    <name type="common">Sugarbeet cyst nematode worm</name>
    <name type="synonym">Tylenchus schachtii</name>
    <dbReference type="NCBI Taxonomy" id="97005"/>
    <lineage>
        <taxon>Eukaryota</taxon>
        <taxon>Metazoa</taxon>
        <taxon>Ecdysozoa</taxon>
        <taxon>Nematoda</taxon>
        <taxon>Chromadorea</taxon>
        <taxon>Rhabditida</taxon>
        <taxon>Tylenchina</taxon>
        <taxon>Tylenchomorpha</taxon>
        <taxon>Tylenchoidea</taxon>
        <taxon>Heteroderidae</taxon>
        <taxon>Heteroderinae</taxon>
        <taxon>Heterodera</taxon>
    </lineage>
</organism>
<keyword evidence="3" id="KW-0808">Transferase</keyword>
<dbReference type="GO" id="GO:0003677">
    <property type="term" value="F:DNA binding"/>
    <property type="evidence" value="ECO:0007669"/>
    <property type="project" value="UniProtKB-KW"/>
</dbReference>
<keyword evidence="11" id="KW-1185">Reference proteome</keyword>
<evidence type="ECO:0000256" key="8">
    <source>
        <dbReference type="ARBA" id="ARBA00049244"/>
    </source>
</evidence>
<comment type="caution">
    <text evidence="10">The sequence shown here is derived from an EMBL/GenBank/DDBJ whole genome shotgun (WGS) entry which is preliminary data.</text>
</comment>
<dbReference type="PANTHER" id="PTHR33568:SF3">
    <property type="entry name" value="DNA-DIRECTED DNA POLYMERASE"/>
    <property type="match status" value="1"/>
</dbReference>
<evidence type="ECO:0000259" key="9">
    <source>
        <dbReference type="Pfam" id="PF03175"/>
    </source>
</evidence>
<dbReference type="Gene3D" id="3.30.420.10">
    <property type="entry name" value="Ribonuclease H-like superfamily/Ribonuclease H"/>
    <property type="match status" value="1"/>
</dbReference>
<dbReference type="PANTHER" id="PTHR33568">
    <property type="entry name" value="DNA POLYMERASE"/>
    <property type="match status" value="1"/>
</dbReference>
<evidence type="ECO:0000256" key="3">
    <source>
        <dbReference type="ARBA" id="ARBA00022679"/>
    </source>
</evidence>
<dbReference type="InterPro" id="IPR004868">
    <property type="entry name" value="DNA-dir_DNA_pol_B_mt/vir"/>
</dbReference>
<proteinExistence type="inferred from homology"/>
<dbReference type="Proteomes" id="UP001620645">
    <property type="component" value="Unassembled WGS sequence"/>
</dbReference>
<evidence type="ECO:0000256" key="2">
    <source>
        <dbReference type="ARBA" id="ARBA00012417"/>
    </source>
</evidence>
<dbReference type="Pfam" id="PF03175">
    <property type="entry name" value="DNA_pol_B_2"/>
    <property type="match status" value="1"/>
</dbReference>
<dbReference type="InterPro" id="IPR036397">
    <property type="entry name" value="RNaseH_sf"/>
</dbReference>
<dbReference type="AlphaFoldDB" id="A0ABD2KN37"/>
<comment type="similarity">
    <text evidence="1">Belongs to the DNA polymerase type-B family.</text>
</comment>
<evidence type="ECO:0000256" key="7">
    <source>
        <dbReference type="ARBA" id="ARBA00023125"/>
    </source>
</evidence>
<dbReference type="SUPFAM" id="SSF53098">
    <property type="entry name" value="Ribonuclease H-like"/>
    <property type="match status" value="1"/>
</dbReference>
<keyword evidence="4" id="KW-0548">Nucleotidyltransferase</keyword>